<keyword evidence="2" id="KW-1133">Transmembrane helix</keyword>
<keyword evidence="4" id="KW-1185">Reference proteome</keyword>
<evidence type="ECO:0000256" key="2">
    <source>
        <dbReference type="SAM" id="Phobius"/>
    </source>
</evidence>
<keyword evidence="2" id="KW-0812">Transmembrane</keyword>
<gene>
    <name evidence="3" type="ORF">PCOR1329_LOCUS60566</name>
</gene>
<evidence type="ECO:0000313" key="3">
    <source>
        <dbReference type="EMBL" id="CAK0876049.1"/>
    </source>
</evidence>
<feature type="region of interest" description="Disordered" evidence="1">
    <location>
        <begin position="170"/>
        <end position="206"/>
    </location>
</feature>
<dbReference type="EMBL" id="CAUYUJ010017592">
    <property type="protein sequence ID" value="CAK0876049.1"/>
    <property type="molecule type" value="Genomic_DNA"/>
</dbReference>
<sequence>MARRLRSGGGEEQKEGRAPEEGKGNKGHNTEPSNSTEHPCAAQPASPPKDRNSGGCFSPKAAGSHHPGGELVTCPPPRSAGAPDKEGKEEQKRNTDSKMMRTNGRHRGFTQMRPTRARKSREDVAPSTNAFTQMSFMSNTWLFRAAFVALAVAWASSARRANRKLWYTVKRGPSSKNSSNRAPGSGVSKPNLRRARPTSRLQKAKC</sequence>
<protein>
    <submittedName>
        <fullName evidence="3">Uncharacterized protein</fullName>
    </submittedName>
</protein>
<name>A0ABN9VUW7_9DINO</name>
<evidence type="ECO:0000313" key="4">
    <source>
        <dbReference type="Proteomes" id="UP001189429"/>
    </source>
</evidence>
<feature type="compositionally biased region" description="Basic and acidic residues" evidence="1">
    <location>
        <begin position="9"/>
        <end position="24"/>
    </location>
</feature>
<proteinExistence type="predicted"/>
<accession>A0ABN9VUW7</accession>
<feature type="transmembrane region" description="Helical" evidence="2">
    <location>
        <begin position="141"/>
        <end position="158"/>
    </location>
</feature>
<evidence type="ECO:0000256" key="1">
    <source>
        <dbReference type="SAM" id="MobiDB-lite"/>
    </source>
</evidence>
<organism evidence="3 4">
    <name type="scientific">Prorocentrum cordatum</name>
    <dbReference type="NCBI Taxonomy" id="2364126"/>
    <lineage>
        <taxon>Eukaryota</taxon>
        <taxon>Sar</taxon>
        <taxon>Alveolata</taxon>
        <taxon>Dinophyceae</taxon>
        <taxon>Prorocentrales</taxon>
        <taxon>Prorocentraceae</taxon>
        <taxon>Prorocentrum</taxon>
    </lineage>
</organism>
<keyword evidence="2" id="KW-0472">Membrane</keyword>
<dbReference type="Proteomes" id="UP001189429">
    <property type="component" value="Unassembled WGS sequence"/>
</dbReference>
<reference evidence="3" key="1">
    <citation type="submission" date="2023-10" db="EMBL/GenBank/DDBJ databases">
        <authorList>
            <person name="Chen Y."/>
            <person name="Shah S."/>
            <person name="Dougan E. K."/>
            <person name="Thang M."/>
            <person name="Chan C."/>
        </authorList>
    </citation>
    <scope>NUCLEOTIDE SEQUENCE [LARGE SCALE GENOMIC DNA]</scope>
</reference>
<feature type="region of interest" description="Disordered" evidence="1">
    <location>
        <begin position="1"/>
        <end position="126"/>
    </location>
</feature>
<comment type="caution">
    <text evidence="3">The sequence shown here is derived from an EMBL/GenBank/DDBJ whole genome shotgun (WGS) entry which is preliminary data.</text>
</comment>
<feature type="compositionally biased region" description="Basic residues" evidence="1">
    <location>
        <begin position="191"/>
        <end position="206"/>
    </location>
</feature>
<feature type="compositionally biased region" description="Basic and acidic residues" evidence="1">
    <location>
        <begin position="83"/>
        <end position="99"/>
    </location>
</feature>